<evidence type="ECO:0000256" key="1">
    <source>
        <dbReference type="SAM" id="Phobius"/>
    </source>
</evidence>
<dbReference type="Proteomes" id="UP001419910">
    <property type="component" value="Unassembled WGS sequence"/>
</dbReference>
<keyword evidence="1" id="KW-0472">Membrane</keyword>
<feature type="domain" description="DUF4350" evidence="2">
    <location>
        <begin position="63"/>
        <end position="246"/>
    </location>
</feature>
<proteinExistence type="predicted"/>
<keyword evidence="4" id="KW-1185">Reference proteome</keyword>
<reference evidence="3 4" key="1">
    <citation type="submission" date="2024-05" db="EMBL/GenBank/DDBJ databases">
        <authorList>
            <person name="Liu Q."/>
            <person name="Xin Y.-H."/>
        </authorList>
    </citation>
    <scope>NUCLEOTIDE SEQUENCE [LARGE SCALE GENOMIC DNA]</scope>
    <source>
        <strain evidence="3 4">CGMCC 1.10181</strain>
    </source>
</reference>
<dbReference type="InterPro" id="IPR025646">
    <property type="entry name" value="DUF4350"/>
</dbReference>
<keyword evidence="1" id="KW-0812">Transmembrane</keyword>
<evidence type="ECO:0000313" key="3">
    <source>
        <dbReference type="EMBL" id="MEN2790826.1"/>
    </source>
</evidence>
<organism evidence="3 4">
    <name type="scientific">Sphingomonas oligophenolica</name>
    <dbReference type="NCBI Taxonomy" id="301154"/>
    <lineage>
        <taxon>Bacteria</taxon>
        <taxon>Pseudomonadati</taxon>
        <taxon>Pseudomonadota</taxon>
        <taxon>Alphaproteobacteria</taxon>
        <taxon>Sphingomonadales</taxon>
        <taxon>Sphingomonadaceae</taxon>
        <taxon>Sphingomonas</taxon>
    </lineage>
</organism>
<feature type="transmembrane region" description="Helical" evidence="1">
    <location>
        <begin position="281"/>
        <end position="301"/>
    </location>
</feature>
<accession>A0ABU9Y4W2</accession>
<evidence type="ECO:0000313" key="4">
    <source>
        <dbReference type="Proteomes" id="UP001419910"/>
    </source>
</evidence>
<comment type="caution">
    <text evidence="3">The sequence shown here is derived from an EMBL/GenBank/DDBJ whole genome shotgun (WGS) entry which is preliminary data.</text>
</comment>
<evidence type="ECO:0000259" key="2">
    <source>
        <dbReference type="Pfam" id="PF14258"/>
    </source>
</evidence>
<protein>
    <submittedName>
        <fullName evidence="3">DUF4350 domain-containing protein</fullName>
    </submittedName>
</protein>
<feature type="transmembrane region" description="Helical" evidence="1">
    <location>
        <begin position="26"/>
        <end position="47"/>
    </location>
</feature>
<dbReference type="EMBL" id="JBDIME010000012">
    <property type="protein sequence ID" value="MEN2790826.1"/>
    <property type="molecule type" value="Genomic_DNA"/>
</dbReference>
<keyword evidence="1" id="KW-1133">Transmembrane helix</keyword>
<gene>
    <name evidence="3" type="ORF">ABC974_14390</name>
</gene>
<name>A0ABU9Y4W2_9SPHN</name>
<dbReference type="RefSeq" id="WP_343891159.1">
    <property type="nucleotide sequence ID" value="NZ_BAAAEH010000039.1"/>
</dbReference>
<sequence>MSDVAIGKGGSGGGSEMDGAFRTRTVVLILAIGILGFIGTLVLGAYAPDLRSGRNGGAHALSNAAVGFSGIVRLAQATGRNPQIIRDEHMLDSEDLVVLTPETGTKDVSPGLRGRSAKPTLFVFPKWETVGDQFHGGWVRYQGLKPAADPEGVLAPGYQLKIYRHPSGGRPLVTTGGLPADIHFTAPPAVQTITGPNVHPLVTDEEGRAVVARLGSGPLYVVADPDLLSNQGIKDAHQAASALALLDWMNSNDADSINFDVTLNGFGHSASPLKLAFDPPFLAMTLAIAAAVMLAAWQATARFGSPRRRERAIAFGKAALIDNTAALVRKAGRQAMLGSRYVDVIRDRAAMVFGISPRLRDGALDAHLDRLEGRARFTELAEAAKSARDRHSALLAAQALHQWLWEKRR</sequence>
<dbReference type="Pfam" id="PF14258">
    <property type="entry name" value="DUF4350"/>
    <property type="match status" value="1"/>
</dbReference>